<evidence type="ECO:0000313" key="3">
    <source>
        <dbReference type="Proteomes" id="UP000689195"/>
    </source>
</evidence>
<accession>A0A8S1YS91</accession>
<keyword evidence="1" id="KW-0732">Signal</keyword>
<gene>
    <name evidence="2" type="ORF">PPENT_87.1.T2780002</name>
</gene>
<organism evidence="2 3">
    <name type="scientific">Paramecium pentaurelia</name>
    <dbReference type="NCBI Taxonomy" id="43138"/>
    <lineage>
        <taxon>Eukaryota</taxon>
        <taxon>Sar</taxon>
        <taxon>Alveolata</taxon>
        <taxon>Ciliophora</taxon>
        <taxon>Intramacronucleata</taxon>
        <taxon>Oligohymenophorea</taxon>
        <taxon>Peniculida</taxon>
        <taxon>Parameciidae</taxon>
        <taxon>Paramecium</taxon>
    </lineage>
</organism>
<dbReference type="Proteomes" id="UP000689195">
    <property type="component" value="Unassembled WGS sequence"/>
</dbReference>
<reference evidence="2" key="1">
    <citation type="submission" date="2021-01" db="EMBL/GenBank/DDBJ databases">
        <authorList>
            <consortium name="Genoscope - CEA"/>
            <person name="William W."/>
        </authorList>
    </citation>
    <scope>NUCLEOTIDE SEQUENCE</scope>
</reference>
<proteinExistence type="predicted"/>
<feature type="signal peptide" evidence="1">
    <location>
        <begin position="1"/>
        <end position="17"/>
    </location>
</feature>
<comment type="caution">
    <text evidence="2">The sequence shown here is derived from an EMBL/GenBank/DDBJ whole genome shotgun (WGS) entry which is preliminary data.</text>
</comment>
<dbReference type="EMBL" id="CAJJDO010000278">
    <property type="protein sequence ID" value="CAD8214944.1"/>
    <property type="molecule type" value="Genomic_DNA"/>
</dbReference>
<name>A0A8S1YS91_9CILI</name>
<keyword evidence="3" id="KW-1185">Reference proteome</keyword>
<dbReference type="AlphaFoldDB" id="A0A8S1YS91"/>
<evidence type="ECO:0000313" key="2">
    <source>
        <dbReference type="EMBL" id="CAD8214944.1"/>
    </source>
</evidence>
<evidence type="ECO:0000256" key="1">
    <source>
        <dbReference type="SAM" id="SignalP"/>
    </source>
</evidence>
<sequence>MKQGLFILLALIPIISAFDKASAYQQCPQDQTECMQEVFGCVSQEQGCHNECGETEQCFQQCYRIGNKKFIKFNVQRILKQNGWIKYSEAKSMYDRIFLTAS</sequence>
<feature type="chain" id="PRO_5035864114" evidence="1">
    <location>
        <begin position="18"/>
        <end position="102"/>
    </location>
</feature>
<protein>
    <submittedName>
        <fullName evidence="2">Uncharacterized protein</fullName>
    </submittedName>
</protein>